<dbReference type="InterPro" id="IPR013344">
    <property type="entry name" value="RNR_NrdJ/NrdZ"/>
</dbReference>
<keyword evidence="10 13" id="KW-0170">Cobalt</keyword>
<dbReference type="UniPathway" id="UPA00326"/>
<evidence type="ECO:0000256" key="11">
    <source>
        <dbReference type="ARBA" id="ARBA00047754"/>
    </source>
</evidence>
<evidence type="ECO:0000256" key="3">
    <source>
        <dbReference type="ARBA" id="ARBA00022628"/>
    </source>
</evidence>
<evidence type="ECO:0000256" key="12">
    <source>
        <dbReference type="PROSITE-ProRule" id="PRU00492"/>
    </source>
</evidence>
<dbReference type="GO" id="GO:0004748">
    <property type="term" value="F:ribonucleoside-diphosphate reductase activity, thioredoxin disulfide as acceptor"/>
    <property type="evidence" value="ECO:0007669"/>
    <property type="project" value="UniProtKB-EC"/>
</dbReference>
<evidence type="ECO:0000256" key="10">
    <source>
        <dbReference type="ARBA" id="ARBA00023285"/>
    </source>
</evidence>
<comment type="function">
    <text evidence="13">Catalyzes the reduction of ribonucleotides to deoxyribonucleotides. May function to provide a pool of deoxyribonucleotide precursors for DNA repair during oxygen limitation and/or for immediate growth after restoration of oxygen.</text>
</comment>
<proteinExistence type="inferred from homology"/>
<dbReference type="EC" id="1.17.4.1" evidence="13"/>
<reference evidence="15 16" key="1">
    <citation type="submission" date="2017-09" db="EMBL/GenBank/DDBJ databases">
        <title>Depth-based differentiation of microbial function through sediment-hosted aquifers and enrichment of novel symbionts in the deep terrestrial subsurface.</title>
        <authorList>
            <person name="Probst A.J."/>
            <person name="Ladd B."/>
            <person name="Jarett J.K."/>
            <person name="Geller-Mcgrath D.E."/>
            <person name="Sieber C.M."/>
            <person name="Emerson J.B."/>
            <person name="Anantharaman K."/>
            <person name="Thomas B.C."/>
            <person name="Malmstrom R."/>
            <person name="Stieglmeier M."/>
            <person name="Klingl A."/>
            <person name="Woyke T."/>
            <person name="Ryan C.M."/>
            <person name="Banfield J.F."/>
        </authorList>
    </citation>
    <scope>NUCLEOTIDE SEQUENCE [LARGE SCALE GENOMIC DNA]</scope>
    <source>
        <strain evidence="15">CG22_combo_CG10-13_8_21_14_all_39_12</strain>
    </source>
</reference>
<dbReference type="PRINTS" id="PR01183">
    <property type="entry name" value="RIBORDTASEM1"/>
</dbReference>
<dbReference type="PANTHER" id="PTHR43371">
    <property type="entry name" value="VITAMIN B12-DEPENDENT RIBONUCLEOTIDE REDUCTASE"/>
    <property type="match status" value="1"/>
</dbReference>
<keyword evidence="5 12" id="KW-0547">Nucleotide-binding</keyword>
<comment type="caution">
    <text evidence="15">The sequence shown here is derived from an EMBL/GenBank/DDBJ whole genome shotgun (WGS) entry which is preliminary data.</text>
</comment>
<dbReference type="GO" id="GO:0005524">
    <property type="term" value="F:ATP binding"/>
    <property type="evidence" value="ECO:0007669"/>
    <property type="project" value="UniProtKB-UniRule"/>
</dbReference>
<dbReference type="Pfam" id="PF00317">
    <property type="entry name" value="Ribonuc_red_lgN"/>
    <property type="match status" value="1"/>
</dbReference>
<evidence type="ECO:0000313" key="15">
    <source>
        <dbReference type="EMBL" id="PIP56376.1"/>
    </source>
</evidence>
<keyword evidence="4 13" id="KW-0237">DNA synthesis</keyword>
<evidence type="ECO:0000313" key="16">
    <source>
        <dbReference type="Proteomes" id="UP000228495"/>
    </source>
</evidence>
<dbReference type="GO" id="GO:0009263">
    <property type="term" value="P:deoxyribonucleotide biosynthetic process"/>
    <property type="evidence" value="ECO:0007669"/>
    <property type="project" value="UniProtKB-KW"/>
</dbReference>
<dbReference type="InterPro" id="IPR013509">
    <property type="entry name" value="RNR_lsu_N"/>
</dbReference>
<comment type="similarity">
    <text evidence="2 13">Belongs to the ribonucleoside diphosphate reductase class-2 family.</text>
</comment>
<comment type="cofactor">
    <cofactor evidence="1 13">
        <name>adenosylcob(III)alamin</name>
        <dbReference type="ChEBI" id="CHEBI:18408"/>
    </cofactor>
</comment>
<comment type="catalytic activity">
    <reaction evidence="11 13">
        <text>a 2'-deoxyribonucleoside 5'-diphosphate + [thioredoxin]-disulfide + H2O = a ribonucleoside 5'-diphosphate + [thioredoxin]-dithiol</text>
        <dbReference type="Rhea" id="RHEA:23252"/>
        <dbReference type="Rhea" id="RHEA-COMP:10698"/>
        <dbReference type="Rhea" id="RHEA-COMP:10700"/>
        <dbReference type="ChEBI" id="CHEBI:15377"/>
        <dbReference type="ChEBI" id="CHEBI:29950"/>
        <dbReference type="ChEBI" id="CHEBI:50058"/>
        <dbReference type="ChEBI" id="CHEBI:57930"/>
        <dbReference type="ChEBI" id="CHEBI:73316"/>
        <dbReference type="EC" id="1.17.4.1"/>
    </reaction>
</comment>
<dbReference type="EMBL" id="PCSU01000056">
    <property type="protein sequence ID" value="PIP56376.1"/>
    <property type="molecule type" value="Genomic_DNA"/>
</dbReference>
<dbReference type="AlphaFoldDB" id="A0A2H0BFC7"/>
<dbReference type="Proteomes" id="UP000228495">
    <property type="component" value="Unassembled WGS sequence"/>
</dbReference>
<sequence>MINKKTIPFKTVTKRNGDTQPFLQNKILQSIWLAVQKVGGTDKERAQVLADEAVLHLVNTYPDSKVIASEQIGNGVEKILIEHGHAKVSKEFILYRENQKHAIQDKESLGIEDDIGLSYNTLYILKRRYLKRDEKGQTIETPRQMLERVAKALSSVEKGAKKKKEWYEKFLSIMVSFDFLPGTRTLTNSGKDRSQLANCFVWPLEDDIDDIFKILHQSTQIKRNGGGCGYNFSHIRPEGDTVNGIPELAAGPVRLIEMFDLMTSMFRQEGRYESGNMAVLNTNHPDIFNFISAKKNDGYLPKTNISIGITDDFMEAAVEGKNWDLVNPRTGEVENTVKARSILDLVAQLAWATGDPGILNLSAMNRGTALANPLLKKRGMIMATNPCGEVPLYPYESCNLGYVNFTKFIDNGKFDHKRLAEVMKIATRLMDNVIDASWFPVKKVDESVRAHRRLGMGCVGWADALIDLDIAYDSEEAFKLAEKVTKTMYEAAFESSVEIAKEKGAFPLVKDSIWADKKEKPRNVALLTFPPSSGNAVICETSFAIEPHFALAYEQNILGGMRLKTMNEKLKDRLKAAGVYSEELMQKILANHGSVQGIDEVPADIKKVFKVAHDINWKDHIRMQASFQKWTDNAITKTVNMPSTATPEDIKDAYVHAWKLGCKGLTVYRDATKSEQVFEFGDGNKPEEEKVRKCPDCDKPLVHEHNCWKCKECGFSVCEI</sequence>
<dbReference type="GO" id="GO:0031419">
    <property type="term" value="F:cobalamin binding"/>
    <property type="evidence" value="ECO:0007669"/>
    <property type="project" value="UniProtKB-KW"/>
</dbReference>
<keyword evidence="9" id="KW-1015">Disulfide bond</keyword>
<evidence type="ECO:0000256" key="8">
    <source>
        <dbReference type="ARBA" id="ARBA00023116"/>
    </source>
</evidence>
<keyword evidence="8" id="KW-0215">Deoxyribonucleotide synthesis</keyword>
<dbReference type="SUPFAM" id="SSF51998">
    <property type="entry name" value="PFL-like glycyl radical enzymes"/>
    <property type="match status" value="1"/>
</dbReference>
<evidence type="ECO:0000256" key="4">
    <source>
        <dbReference type="ARBA" id="ARBA00022634"/>
    </source>
</evidence>
<evidence type="ECO:0000256" key="5">
    <source>
        <dbReference type="ARBA" id="ARBA00022741"/>
    </source>
</evidence>
<dbReference type="Pfam" id="PF02867">
    <property type="entry name" value="Ribonuc_red_lgC"/>
    <property type="match status" value="1"/>
</dbReference>
<evidence type="ECO:0000256" key="2">
    <source>
        <dbReference type="ARBA" id="ARBA00007405"/>
    </source>
</evidence>
<feature type="domain" description="ATP-cone" evidence="14">
    <location>
        <begin position="10"/>
        <end position="103"/>
    </location>
</feature>
<evidence type="ECO:0000256" key="9">
    <source>
        <dbReference type="ARBA" id="ARBA00023157"/>
    </source>
</evidence>
<dbReference type="Gene3D" id="3.20.70.20">
    <property type="match status" value="1"/>
</dbReference>
<evidence type="ECO:0000256" key="6">
    <source>
        <dbReference type="ARBA" id="ARBA00022840"/>
    </source>
</evidence>
<dbReference type="InterPro" id="IPR000788">
    <property type="entry name" value="RNR_lg_C"/>
</dbReference>
<evidence type="ECO:0000256" key="13">
    <source>
        <dbReference type="RuleBase" id="RU364064"/>
    </source>
</evidence>
<dbReference type="PANTHER" id="PTHR43371:SF1">
    <property type="entry name" value="RIBONUCLEOSIDE-DIPHOSPHATE REDUCTASE"/>
    <property type="match status" value="1"/>
</dbReference>
<dbReference type="InterPro" id="IPR008926">
    <property type="entry name" value="RNR_R1-su_N"/>
</dbReference>
<gene>
    <name evidence="15" type="ORF">COX05_03150</name>
</gene>
<protein>
    <recommendedName>
        <fullName evidence="13">Vitamin B12-dependent ribonucleotide reductase</fullName>
        <ecNumber evidence="13">1.17.4.1</ecNumber>
    </recommendedName>
</protein>
<evidence type="ECO:0000259" key="14">
    <source>
        <dbReference type="PROSITE" id="PS51161"/>
    </source>
</evidence>
<organism evidence="15 16">
    <name type="scientific">candidate division WWE3 bacterium CG22_combo_CG10-13_8_21_14_all_39_12</name>
    <dbReference type="NCBI Taxonomy" id="1975094"/>
    <lineage>
        <taxon>Bacteria</taxon>
        <taxon>Katanobacteria</taxon>
    </lineage>
</organism>
<evidence type="ECO:0000256" key="7">
    <source>
        <dbReference type="ARBA" id="ARBA00023002"/>
    </source>
</evidence>
<dbReference type="CDD" id="cd02888">
    <property type="entry name" value="RNR_II_dimer"/>
    <property type="match status" value="1"/>
</dbReference>
<dbReference type="GO" id="GO:0071897">
    <property type="term" value="P:DNA biosynthetic process"/>
    <property type="evidence" value="ECO:0007669"/>
    <property type="project" value="UniProtKB-KW"/>
</dbReference>
<keyword evidence="3 13" id="KW-0846">Cobalamin</keyword>
<accession>A0A2H0BFC7</accession>
<dbReference type="Pfam" id="PF03477">
    <property type="entry name" value="ATP-cone"/>
    <property type="match status" value="1"/>
</dbReference>
<keyword evidence="7 13" id="KW-0560">Oxidoreductase</keyword>
<dbReference type="InterPro" id="IPR050862">
    <property type="entry name" value="RdRp_reductase_class-2"/>
</dbReference>
<keyword evidence="6 12" id="KW-0067">ATP-binding</keyword>
<dbReference type="SUPFAM" id="SSF48168">
    <property type="entry name" value="R1 subunit of ribonucleotide reductase, N-terminal domain"/>
    <property type="match status" value="1"/>
</dbReference>
<dbReference type="PROSITE" id="PS51161">
    <property type="entry name" value="ATP_CONE"/>
    <property type="match status" value="1"/>
</dbReference>
<name>A0A2H0BFC7_UNCKA</name>
<dbReference type="InterPro" id="IPR005144">
    <property type="entry name" value="ATP-cone_dom"/>
</dbReference>
<dbReference type="NCBIfam" id="TIGR02504">
    <property type="entry name" value="NrdJ_Z"/>
    <property type="match status" value="1"/>
</dbReference>
<evidence type="ECO:0000256" key="1">
    <source>
        <dbReference type="ARBA" id="ARBA00001922"/>
    </source>
</evidence>